<feature type="domain" description="F-box" evidence="1">
    <location>
        <begin position="17"/>
        <end position="62"/>
    </location>
</feature>
<organism evidence="2 3">
    <name type="scientific">Stylosanthes scabra</name>
    <dbReference type="NCBI Taxonomy" id="79078"/>
    <lineage>
        <taxon>Eukaryota</taxon>
        <taxon>Viridiplantae</taxon>
        <taxon>Streptophyta</taxon>
        <taxon>Embryophyta</taxon>
        <taxon>Tracheophyta</taxon>
        <taxon>Spermatophyta</taxon>
        <taxon>Magnoliopsida</taxon>
        <taxon>eudicotyledons</taxon>
        <taxon>Gunneridae</taxon>
        <taxon>Pentapetalae</taxon>
        <taxon>rosids</taxon>
        <taxon>fabids</taxon>
        <taxon>Fabales</taxon>
        <taxon>Fabaceae</taxon>
        <taxon>Papilionoideae</taxon>
        <taxon>50 kb inversion clade</taxon>
        <taxon>dalbergioids sensu lato</taxon>
        <taxon>Dalbergieae</taxon>
        <taxon>Pterocarpus clade</taxon>
        <taxon>Stylosanthes</taxon>
    </lineage>
</organism>
<evidence type="ECO:0000259" key="1">
    <source>
        <dbReference type="PROSITE" id="PS50181"/>
    </source>
</evidence>
<keyword evidence="3" id="KW-1185">Reference proteome</keyword>
<dbReference type="PANTHER" id="PTHR31672">
    <property type="entry name" value="BNACNNG10540D PROTEIN"/>
    <property type="match status" value="1"/>
</dbReference>
<reference evidence="2 3" key="1">
    <citation type="journal article" date="2023" name="Plants (Basel)">
        <title>Bridging the Gap: Combining Genomics and Transcriptomics Approaches to Understand Stylosanthes scabra, an Orphan Legume from the Brazilian Caatinga.</title>
        <authorList>
            <person name="Ferreira-Neto J.R.C."/>
            <person name="da Silva M.D."/>
            <person name="Binneck E."/>
            <person name="de Melo N.F."/>
            <person name="da Silva R.H."/>
            <person name="de Melo A.L.T.M."/>
            <person name="Pandolfi V."/>
            <person name="Bustamante F.O."/>
            <person name="Brasileiro-Vidal A.C."/>
            <person name="Benko-Iseppon A.M."/>
        </authorList>
    </citation>
    <scope>NUCLEOTIDE SEQUENCE [LARGE SCALE GENOMIC DNA]</scope>
    <source>
        <tissue evidence="2">Leaves</tissue>
    </source>
</reference>
<dbReference type="SMART" id="SM00256">
    <property type="entry name" value="FBOX"/>
    <property type="match status" value="1"/>
</dbReference>
<dbReference type="InterPro" id="IPR001810">
    <property type="entry name" value="F-box_dom"/>
</dbReference>
<dbReference type="Proteomes" id="UP001341840">
    <property type="component" value="Unassembled WGS sequence"/>
</dbReference>
<dbReference type="PROSITE" id="PS50181">
    <property type="entry name" value="FBOX"/>
    <property type="match status" value="1"/>
</dbReference>
<evidence type="ECO:0000313" key="2">
    <source>
        <dbReference type="EMBL" id="MED6123831.1"/>
    </source>
</evidence>
<dbReference type="CDD" id="cd22157">
    <property type="entry name" value="F-box_AtFBW1-like"/>
    <property type="match status" value="1"/>
</dbReference>
<dbReference type="NCBIfam" id="TIGR01640">
    <property type="entry name" value="F_box_assoc_1"/>
    <property type="match status" value="1"/>
</dbReference>
<gene>
    <name evidence="2" type="ORF">PIB30_053149</name>
</gene>
<dbReference type="InterPro" id="IPR006527">
    <property type="entry name" value="F-box-assoc_dom_typ1"/>
</dbReference>
<dbReference type="InterPro" id="IPR017451">
    <property type="entry name" value="F-box-assoc_interact_dom"/>
</dbReference>
<name>A0ABU6RIC7_9FABA</name>
<dbReference type="Pfam" id="PF00646">
    <property type="entry name" value="F-box"/>
    <property type="match status" value="1"/>
</dbReference>
<dbReference type="EMBL" id="JASCZI010030600">
    <property type="protein sequence ID" value="MED6123831.1"/>
    <property type="molecule type" value="Genomic_DNA"/>
</dbReference>
<comment type="caution">
    <text evidence="2">The sequence shown here is derived from an EMBL/GenBank/DDBJ whole genome shotgun (WGS) entry which is preliminary data.</text>
</comment>
<evidence type="ECO:0000313" key="3">
    <source>
        <dbReference type="Proteomes" id="UP001341840"/>
    </source>
</evidence>
<dbReference type="PANTHER" id="PTHR31672:SF13">
    <property type="entry name" value="F-BOX PROTEIN CPR30-LIKE"/>
    <property type="match status" value="1"/>
</dbReference>
<dbReference type="InterPro" id="IPR050796">
    <property type="entry name" value="SCF_F-box_component"/>
</dbReference>
<protein>
    <recommendedName>
        <fullName evidence="1">F-box domain-containing protein</fullName>
    </recommendedName>
</protein>
<dbReference type="SUPFAM" id="SSF81383">
    <property type="entry name" value="F-box domain"/>
    <property type="match status" value="1"/>
</dbReference>
<accession>A0ABU6RIC7</accession>
<dbReference type="Gene3D" id="1.20.1280.50">
    <property type="match status" value="1"/>
</dbReference>
<sequence length="398" mass="45581">MATCTRINLKKRQQQLLKPIDNLSPELLQEIFLRVPVKSLFQLRCVSKQWRSLVSDSDFAKLHYDATITNNNNKKFMYLSSDCSKAYCVKIGATIHHDYAVRLRATYKHDKLRIIGSCRGFLLLQNDVPEPVLALWNPAMGSHRTVPYPDNFWNVGFHCPDHFCGGVVYEKFNDDYLVVLGSVKINEHEKLRPQWKFFSVRTNSWKEIEGGDRFVPSYPLHRQVGLLYNEAVHWLAIYTANGKSRSFVIVAFDPMTKTLSMIPLPYPRDTQVWKLSLLGGRGYFGIYMNNMIPEIWVMKEYKVESSWTKLNITLPCMNFIPLCLTESDEVVCRKDKKQLVKVGGKQGFGECGLISSDKDPIVVMFNESLFSLPVTNLKVFGGCLDVTWKREGKPGSSA</sequence>
<dbReference type="Pfam" id="PF07734">
    <property type="entry name" value="FBA_1"/>
    <property type="match status" value="1"/>
</dbReference>
<proteinExistence type="predicted"/>
<dbReference type="InterPro" id="IPR036047">
    <property type="entry name" value="F-box-like_dom_sf"/>
</dbReference>